<keyword evidence="1" id="KW-0812">Transmembrane</keyword>
<sequence>MLKKNRRKLKEANPQWEKRPCLQNNLYKKDNKDKCETVIMFFSFVLLVVALIVSDTSFFSMIILQLYFGVFKQVRMSCCVKGELQKALQEHEIMFVKA</sequence>
<reference evidence="2" key="1">
    <citation type="submission" date="2022-07" db="EMBL/GenBank/DDBJ databases">
        <title>First report of Bartonella spp. in marsupials in Brazil, with a description of Bartonella harrusi sp. nov. and new proposal for taxonomic reclassification of species of the genus Bartonella.</title>
        <authorList>
            <person name="Amaral R.B."/>
        </authorList>
    </citation>
    <scope>NUCLEOTIDE SEQUENCE</scope>
    <source>
        <strain evidence="2">117A</strain>
    </source>
</reference>
<name>A0ABY5EWB4_9HYPH</name>
<keyword evidence="3" id="KW-1185">Reference proteome</keyword>
<evidence type="ECO:0000313" key="2">
    <source>
        <dbReference type="EMBL" id="UTO28178.1"/>
    </source>
</evidence>
<organism evidence="2 3">
    <name type="scientific">Bartonella harrusi</name>
    <dbReference type="NCBI Taxonomy" id="2961895"/>
    <lineage>
        <taxon>Bacteria</taxon>
        <taxon>Pseudomonadati</taxon>
        <taxon>Pseudomonadota</taxon>
        <taxon>Alphaproteobacteria</taxon>
        <taxon>Hyphomicrobiales</taxon>
        <taxon>Bartonellaceae</taxon>
        <taxon>Bartonella</taxon>
    </lineage>
</organism>
<accession>A0ABY5EWB4</accession>
<dbReference type="RefSeq" id="WP_254770087.1">
    <property type="nucleotide sequence ID" value="NZ_CP101114.1"/>
</dbReference>
<feature type="transmembrane region" description="Helical" evidence="1">
    <location>
        <begin position="38"/>
        <end position="68"/>
    </location>
</feature>
<dbReference type="EMBL" id="CP101114">
    <property type="protein sequence ID" value="UTO28178.1"/>
    <property type="molecule type" value="Genomic_DNA"/>
</dbReference>
<proteinExistence type="predicted"/>
<evidence type="ECO:0000313" key="3">
    <source>
        <dbReference type="Proteomes" id="UP001059475"/>
    </source>
</evidence>
<dbReference type="Proteomes" id="UP001059475">
    <property type="component" value="Chromosome"/>
</dbReference>
<keyword evidence="1" id="KW-1133">Transmembrane helix</keyword>
<keyword evidence="1" id="KW-0472">Membrane</keyword>
<gene>
    <name evidence="2" type="ORF">NMK50_08390</name>
</gene>
<evidence type="ECO:0000256" key="1">
    <source>
        <dbReference type="SAM" id="Phobius"/>
    </source>
</evidence>
<protein>
    <submittedName>
        <fullName evidence="2">Uncharacterized protein</fullName>
    </submittedName>
</protein>